<comment type="caution">
    <text evidence="2">The sequence shown here is derived from an EMBL/GenBank/DDBJ whole genome shotgun (WGS) entry which is preliminary data.</text>
</comment>
<evidence type="ECO:0000313" key="2">
    <source>
        <dbReference type="EMBL" id="KAK8900050.1"/>
    </source>
</evidence>
<evidence type="ECO:0000256" key="1">
    <source>
        <dbReference type="ARBA" id="ARBA00022499"/>
    </source>
</evidence>
<dbReference type="InterPro" id="IPR007242">
    <property type="entry name" value="Atg12"/>
</dbReference>
<keyword evidence="1" id="KW-1017">Isopeptide bond</keyword>
<reference evidence="2 3" key="1">
    <citation type="submission" date="2024-04" db="EMBL/GenBank/DDBJ databases">
        <title>Tritrichomonas musculus Genome.</title>
        <authorList>
            <person name="Alves-Ferreira E."/>
            <person name="Grigg M."/>
            <person name="Lorenzi H."/>
            <person name="Galac M."/>
        </authorList>
    </citation>
    <scope>NUCLEOTIDE SEQUENCE [LARGE SCALE GENOMIC DNA]</scope>
    <source>
        <strain evidence="2 3">EAF2021</strain>
    </source>
</reference>
<name>A0ABR2LC82_9EUKA</name>
<accession>A0ABR2LC82</accession>
<dbReference type="Gene3D" id="3.10.20.90">
    <property type="entry name" value="Phosphatidylinositol 3-kinase Catalytic Subunit, Chain A, domain 1"/>
    <property type="match status" value="1"/>
</dbReference>
<keyword evidence="3" id="KW-1185">Reference proteome</keyword>
<organism evidence="2 3">
    <name type="scientific">Tritrichomonas musculus</name>
    <dbReference type="NCBI Taxonomy" id="1915356"/>
    <lineage>
        <taxon>Eukaryota</taxon>
        <taxon>Metamonada</taxon>
        <taxon>Parabasalia</taxon>
        <taxon>Tritrichomonadida</taxon>
        <taxon>Tritrichomonadidae</taxon>
        <taxon>Tritrichomonas</taxon>
    </lineage>
</organism>
<protein>
    <recommendedName>
        <fullName evidence="4">Ubiquitin-like protein ATG12</fullName>
    </recommendedName>
</protein>
<evidence type="ECO:0008006" key="4">
    <source>
        <dbReference type="Google" id="ProtNLM"/>
    </source>
</evidence>
<dbReference type="EMBL" id="JAPFFF010000001">
    <property type="protein sequence ID" value="KAK8900050.1"/>
    <property type="molecule type" value="Genomic_DNA"/>
</dbReference>
<proteinExistence type="predicted"/>
<dbReference type="Pfam" id="PF04110">
    <property type="entry name" value="APG12"/>
    <property type="match status" value="1"/>
</dbReference>
<sequence>MTLKVKIHLLPINVNQIMSNNTLEISKLDTKCQRLIVYIRKKMGKTINEDTPIFLYYNRFALYPDTTIQEIVDHSPGTTEFDINFSFEVQYG</sequence>
<dbReference type="Proteomes" id="UP001470230">
    <property type="component" value="Unassembled WGS sequence"/>
</dbReference>
<gene>
    <name evidence="2" type="ORF">M9Y10_002373</name>
</gene>
<evidence type="ECO:0000313" key="3">
    <source>
        <dbReference type="Proteomes" id="UP001470230"/>
    </source>
</evidence>